<evidence type="ECO:0000313" key="2">
    <source>
        <dbReference type="Proteomes" id="UP001345963"/>
    </source>
</evidence>
<keyword evidence="2" id="KW-1185">Reference proteome</keyword>
<dbReference type="Proteomes" id="UP001345963">
    <property type="component" value="Unassembled WGS sequence"/>
</dbReference>
<protein>
    <submittedName>
        <fullName evidence="1">Uncharacterized protein</fullName>
    </submittedName>
</protein>
<sequence length="147" mass="16660">MWNLSICTTNNEGAEVSRCCQSSLFWRCIRRLGCALQCLSVSLCGSYESFVLASSSSQPQPRIKTSSLLELFWIKFQRTAQAFRLLGSQASEHCSPSTCNFTSSLKKLLQIFHFSENCCVRIQLPCANLTLHQRAHHLTWIKALIQQ</sequence>
<comment type="caution">
    <text evidence="1">The sequence shown here is derived from an EMBL/GenBank/DDBJ whole genome shotgun (WGS) entry which is preliminary data.</text>
</comment>
<accession>A0ABU7BUB5</accession>
<name>A0ABU7BUB5_9TELE</name>
<reference evidence="1 2" key="1">
    <citation type="submission" date="2021-07" db="EMBL/GenBank/DDBJ databases">
        <authorList>
            <person name="Palmer J.M."/>
        </authorList>
    </citation>
    <scope>NUCLEOTIDE SEQUENCE [LARGE SCALE GENOMIC DNA]</scope>
    <source>
        <strain evidence="1 2">AT_MEX2019</strain>
        <tissue evidence="1">Muscle</tissue>
    </source>
</reference>
<proteinExistence type="predicted"/>
<evidence type="ECO:0000313" key="1">
    <source>
        <dbReference type="EMBL" id="MED6253214.1"/>
    </source>
</evidence>
<dbReference type="EMBL" id="JAHUTI010064540">
    <property type="protein sequence ID" value="MED6253214.1"/>
    <property type="molecule type" value="Genomic_DNA"/>
</dbReference>
<organism evidence="1 2">
    <name type="scientific">Ataeniobius toweri</name>
    <dbReference type="NCBI Taxonomy" id="208326"/>
    <lineage>
        <taxon>Eukaryota</taxon>
        <taxon>Metazoa</taxon>
        <taxon>Chordata</taxon>
        <taxon>Craniata</taxon>
        <taxon>Vertebrata</taxon>
        <taxon>Euteleostomi</taxon>
        <taxon>Actinopterygii</taxon>
        <taxon>Neopterygii</taxon>
        <taxon>Teleostei</taxon>
        <taxon>Neoteleostei</taxon>
        <taxon>Acanthomorphata</taxon>
        <taxon>Ovalentaria</taxon>
        <taxon>Atherinomorphae</taxon>
        <taxon>Cyprinodontiformes</taxon>
        <taxon>Goodeidae</taxon>
        <taxon>Ataeniobius</taxon>
    </lineage>
</organism>
<gene>
    <name evidence="1" type="ORF">ATANTOWER_024433</name>
</gene>